<dbReference type="InterPro" id="IPR002938">
    <property type="entry name" value="FAD-bd"/>
</dbReference>
<evidence type="ECO:0000256" key="2">
    <source>
        <dbReference type="ARBA" id="ARBA00023033"/>
    </source>
</evidence>
<dbReference type="Gene3D" id="3.50.50.60">
    <property type="entry name" value="FAD/NAD(P)-binding domain"/>
    <property type="match status" value="1"/>
</dbReference>
<reference evidence="4" key="1">
    <citation type="submission" date="2024-07" db="EMBL/GenBank/DDBJ databases">
        <authorList>
            <person name="Yu S.T."/>
        </authorList>
    </citation>
    <scope>NUCLEOTIDE SEQUENCE</scope>
    <source>
        <strain evidence="4">R44</strain>
    </source>
</reference>
<evidence type="ECO:0000256" key="1">
    <source>
        <dbReference type="ARBA" id="ARBA00023002"/>
    </source>
</evidence>
<dbReference type="PANTHER" id="PTHR13789">
    <property type="entry name" value="MONOOXYGENASE"/>
    <property type="match status" value="1"/>
</dbReference>
<dbReference type="PRINTS" id="PR00420">
    <property type="entry name" value="RNGMNOXGNASE"/>
</dbReference>
<organism evidence="4">
    <name type="scientific">Streptomyces sp. R44</name>
    <dbReference type="NCBI Taxonomy" id="3238633"/>
    <lineage>
        <taxon>Bacteria</taxon>
        <taxon>Bacillati</taxon>
        <taxon>Actinomycetota</taxon>
        <taxon>Actinomycetes</taxon>
        <taxon>Kitasatosporales</taxon>
        <taxon>Streptomycetaceae</taxon>
        <taxon>Streptomyces</taxon>
    </lineage>
</organism>
<dbReference type="PANTHER" id="PTHR13789:SF309">
    <property type="entry name" value="PUTATIVE (AFU_ORTHOLOGUE AFUA_6G14510)-RELATED"/>
    <property type="match status" value="1"/>
</dbReference>
<feature type="domain" description="FAD-binding" evidence="3">
    <location>
        <begin position="13"/>
        <end position="348"/>
    </location>
</feature>
<gene>
    <name evidence="4" type="ORF">AB5J54_00320</name>
</gene>
<keyword evidence="1" id="KW-0560">Oxidoreductase</keyword>
<dbReference type="InterPro" id="IPR050493">
    <property type="entry name" value="FAD-dep_Monooxygenase_BioMet"/>
</dbReference>
<proteinExistence type="predicted"/>
<evidence type="ECO:0000259" key="3">
    <source>
        <dbReference type="Pfam" id="PF01494"/>
    </source>
</evidence>
<keyword evidence="2" id="KW-0503">Monooxygenase</keyword>
<dbReference type="SUPFAM" id="SSF51905">
    <property type="entry name" value="FAD/NAD(P)-binding domain"/>
    <property type="match status" value="1"/>
</dbReference>
<protein>
    <submittedName>
        <fullName evidence="4">FAD-dependent oxidoreductase</fullName>
    </submittedName>
</protein>
<dbReference type="InterPro" id="IPR036188">
    <property type="entry name" value="FAD/NAD-bd_sf"/>
</dbReference>
<dbReference type="GO" id="GO:0071949">
    <property type="term" value="F:FAD binding"/>
    <property type="evidence" value="ECO:0007669"/>
    <property type="project" value="InterPro"/>
</dbReference>
<dbReference type="Pfam" id="PF01494">
    <property type="entry name" value="FAD_binding_3"/>
    <property type="match status" value="1"/>
</dbReference>
<dbReference type="GO" id="GO:0004497">
    <property type="term" value="F:monooxygenase activity"/>
    <property type="evidence" value="ECO:0007669"/>
    <property type="project" value="UniProtKB-KW"/>
</dbReference>
<dbReference type="RefSeq" id="WP_369141828.1">
    <property type="nucleotide sequence ID" value="NZ_CP163444.1"/>
</dbReference>
<accession>A0AB39SPH4</accession>
<dbReference type="EMBL" id="CP163444">
    <property type="protein sequence ID" value="XDQ69085.1"/>
    <property type="molecule type" value="Genomic_DNA"/>
</dbReference>
<evidence type="ECO:0000313" key="4">
    <source>
        <dbReference type="EMBL" id="XDQ69085.1"/>
    </source>
</evidence>
<sequence>MTDMNKASKARTALVIGGGIAGPVTAMALRKAGIEATVYEAYPSPTEGVGGTLTLAPNGQGALELLGLKQEVTQIGLPIVGTALSFGSKNITIPQLDGVAPPLQVDRNDLHRVLHQAATAQGIRIEHRKRLIGAEQDRTGVTAHFADGSTARADLLIGADGVHSTVRTLIDPDAPGPQYTGVLGFEASVDHPVPGPAGITHFAFGRRAYYLYWREADGRTRIGFNLPHDTPIRLSQARTIPAAQWLQVLRDTYGQDNPGGALVRAIDPEQLQVNGSVWIMPSVPRWHSGRMVLAGDAVHAPSNSSGQGASLAAESAIELARALRDLPLEQALPAYEQARRPRVEHIAAQARKVNRVKAPGPVAAAVMPVMMRVLVKVAMNPERNFGPTWRHHIDWDQPVAPTAASR</sequence>
<name>A0AB39SPH4_9ACTN</name>
<dbReference type="AlphaFoldDB" id="A0AB39SPH4"/>